<evidence type="ECO:0000259" key="1">
    <source>
        <dbReference type="Pfam" id="PF13438"/>
    </source>
</evidence>
<proteinExistence type="predicted"/>
<evidence type="ECO:0000313" key="2">
    <source>
        <dbReference type="EMBL" id="SEB11681.1"/>
    </source>
</evidence>
<organism evidence="2 3">
    <name type="scientific">Marinobacterium iners DSM 11526</name>
    <dbReference type="NCBI Taxonomy" id="1122198"/>
    <lineage>
        <taxon>Bacteria</taxon>
        <taxon>Pseudomonadati</taxon>
        <taxon>Pseudomonadota</taxon>
        <taxon>Gammaproteobacteria</taxon>
        <taxon>Oceanospirillales</taxon>
        <taxon>Oceanospirillaceae</taxon>
        <taxon>Marinobacterium</taxon>
    </lineage>
</organism>
<accession>A0A1H4GQS9</accession>
<reference evidence="3" key="1">
    <citation type="submission" date="2016-10" db="EMBL/GenBank/DDBJ databases">
        <authorList>
            <person name="Varghese N."/>
            <person name="Submissions S."/>
        </authorList>
    </citation>
    <scope>NUCLEOTIDE SEQUENCE [LARGE SCALE GENOMIC DNA]</scope>
    <source>
        <strain evidence="3">DSM 11526</strain>
    </source>
</reference>
<feature type="domain" description="DUF4113" evidence="1">
    <location>
        <begin position="1"/>
        <end position="47"/>
    </location>
</feature>
<dbReference type="EMBL" id="FNRJ01000019">
    <property type="protein sequence ID" value="SEB11681.1"/>
    <property type="molecule type" value="Genomic_DNA"/>
</dbReference>
<keyword evidence="3" id="KW-1185">Reference proteome</keyword>
<name>A0A1H4GQS9_9GAMM</name>
<dbReference type="STRING" id="1122198.SAMN02745729_11912"/>
<dbReference type="AlphaFoldDB" id="A0A1H4GQS9"/>
<gene>
    <name evidence="2" type="ORF">SAMN02745729_11912</name>
</gene>
<dbReference type="Proteomes" id="UP000242469">
    <property type="component" value="Unassembled WGS sequence"/>
</dbReference>
<evidence type="ECO:0000313" key="3">
    <source>
        <dbReference type="Proteomes" id="UP000242469"/>
    </source>
</evidence>
<sequence>MQVLDHINKSGHEPIFFAGQGMRTGWAMKREWLSPTYTTRWEDIPCVR</sequence>
<dbReference type="Pfam" id="PF13438">
    <property type="entry name" value="DUF4113"/>
    <property type="match status" value="1"/>
</dbReference>
<protein>
    <recommendedName>
        <fullName evidence="1">DUF4113 domain-containing protein</fullName>
    </recommendedName>
</protein>
<dbReference type="RefSeq" id="WP_254775066.1">
    <property type="nucleotide sequence ID" value="NZ_FNRJ01000019.1"/>
</dbReference>
<dbReference type="InterPro" id="IPR025188">
    <property type="entry name" value="DUF4113"/>
</dbReference>